<evidence type="ECO:0000256" key="1">
    <source>
        <dbReference type="SAM" id="MobiDB-lite"/>
    </source>
</evidence>
<evidence type="ECO:0000313" key="3">
    <source>
        <dbReference type="Proteomes" id="UP000006882"/>
    </source>
</evidence>
<dbReference type="Gramene" id="ONI35889">
    <property type="protein sequence ID" value="ONI35889"/>
    <property type="gene ID" value="PRUPE_1G559500"/>
</dbReference>
<accession>A0A251RIJ6</accession>
<dbReference type="Proteomes" id="UP000006882">
    <property type="component" value="Chromosome G1"/>
</dbReference>
<keyword evidence="3" id="KW-1185">Reference proteome</keyword>
<feature type="region of interest" description="Disordered" evidence="1">
    <location>
        <begin position="1"/>
        <end position="21"/>
    </location>
</feature>
<proteinExistence type="predicted"/>
<sequence length="175" mass="20359">MFTHSEKQMHKSPMIKSRKTQLVSHSPHMENYSMFRFDKQSQSRAVLEAWNAGESKKQNLDRIRDRITFNSVMAKCWQTDIASTNSKWHISLRKLARPKNSGLKSFRIEVEGIRPPDIRQLLQYWDWNLNVGSFGNLNVVELNIFQALSYNNQGWGLGVQAQGFLDHHVQLPGYL</sequence>
<dbReference type="EMBL" id="CM007651">
    <property type="protein sequence ID" value="ONI35889.1"/>
    <property type="molecule type" value="Genomic_DNA"/>
</dbReference>
<evidence type="ECO:0000313" key="2">
    <source>
        <dbReference type="EMBL" id="ONI35889.1"/>
    </source>
</evidence>
<name>A0A251RIJ6_PRUPE</name>
<reference evidence="2 3" key="1">
    <citation type="journal article" date="2013" name="Nat. Genet.">
        <title>The high-quality draft genome of peach (Prunus persica) identifies unique patterns of genetic diversity, domestication and genome evolution.</title>
        <authorList>
            <consortium name="International Peach Genome Initiative"/>
            <person name="Verde I."/>
            <person name="Abbott A.G."/>
            <person name="Scalabrin S."/>
            <person name="Jung S."/>
            <person name="Shu S."/>
            <person name="Marroni F."/>
            <person name="Zhebentyayeva T."/>
            <person name="Dettori M.T."/>
            <person name="Grimwood J."/>
            <person name="Cattonaro F."/>
            <person name="Zuccolo A."/>
            <person name="Rossini L."/>
            <person name="Jenkins J."/>
            <person name="Vendramin E."/>
            <person name="Meisel L.A."/>
            <person name="Decroocq V."/>
            <person name="Sosinski B."/>
            <person name="Prochnik S."/>
            <person name="Mitros T."/>
            <person name="Policriti A."/>
            <person name="Cipriani G."/>
            <person name="Dondini L."/>
            <person name="Ficklin S."/>
            <person name="Goodstein D.M."/>
            <person name="Xuan P."/>
            <person name="Del Fabbro C."/>
            <person name="Aramini V."/>
            <person name="Copetti D."/>
            <person name="Gonzalez S."/>
            <person name="Horner D.S."/>
            <person name="Falchi R."/>
            <person name="Lucas S."/>
            <person name="Mica E."/>
            <person name="Maldonado J."/>
            <person name="Lazzari B."/>
            <person name="Bielenberg D."/>
            <person name="Pirona R."/>
            <person name="Miculan M."/>
            <person name="Barakat A."/>
            <person name="Testolin R."/>
            <person name="Stella A."/>
            <person name="Tartarini S."/>
            <person name="Tonutti P."/>
            <person name="Arus P."/>
            <person name="Orellana A."/>
            <person name="Wells C."/>
            <person name="Main D."/>
            <person name="Vizzotto G."/>
            <person name="Silva H."/>
            <person name="Salamini F."/>
            <person name="Schmutz J."/>
            <person name="Morgante M."/>
            <person name="Rokhsar D.S."/>
        </authorList>
    </citation>
    <scope>NUCLEOTIDE SEQUENCE [LARGE SCALE GENOMIC DNA]</scope>
    <source>
        <strain evidence="3">cv. Nemared</strain>
    </source>
</reference>
<protein>
    <submittedName>
        <fullName evidence="2">Uncharacterized protein</fullName>
    </submittedName>
</protein>
<dbReference type="AlphaFoldDB" id="A0A251RIJ6"/>
<gene>
    <name evidence="2" type="ORF">PRUPE_1G559500</name>
</gene>
<organism evidence="2 3">
    <name type="scientific">Prunus persica</name>
    <name type="common">Peach</name>
    <name type="synonym">Amygdalus persica</name>
    <dbReference type="NCBI Taxonomy" id="3760"/>
    <lineage>
        <taxon>Eukaryota</taxon>
        <taxon>Viridiplantae</taxon>
        <taxon>Streptophyta</taxon>
        <taxon>Embryophyta</taxon>
        <taxon>Tracheophyta</taxon>
        <taxon>Spermatophyta</taxon>
        <taxon>Magnoliopsida</taxon>
        <taxon>eudicotyledons</taxon>
        <taxon>Gunneridae</taxon>
        <taxon>Pentapetalae</taxon>
        <taxon>rosids</taxon>
        <taxon>fabids</taxon>
        <taxon>Rosales</taxon>
        <taxon>Rosaceae</taxon>
        <taxon>Amygdaloideae</taxon>
        <taxon>Amygdaleae</taxon>
        <taxon>Prunus</taxon>
    </lineage>
</organism>